<comment type="caution">
    <text evidence="2">The sequence shown here is derived from an EMBL/GenBank/DDBJ whole genome shotgun (WGS) entry which is preliminary data.</text>
</comment>
<keyword evidence="3" id="KW-1185">Reference proteome</keyword>
<gene>
    <name evidence="2" type="ORF">PIB30_050407</name>
</gene>
<feature type="compositionally biased region" description="Basic and acidic residues" evidence="1">
    <location>
        <begin position="53"/>
        <end position="62"/>
    </location>
</feature>
<reference evidence="2 3" key="1">
    <citation type="journal article" date="2023" name="Plants (Basel)">
        <title>Bridging the Gap: Combining Genomics and Transcriptomics Approaches to Understand Stylosanthes scabra, an Orphan Legume from the Brazilian Caatinga.</title>
        <authorList>
            <person name="Ferreira-Neto J.R.C."/>
            <person name="da Silva M.D."/>
            <person name="Binneck E."/>
            <person name="de Melo N.F."/>
            <person name="da Silva R.H."/>
            <person name="de Melo A.L.T.M."/>
            <person name="Pandolfi V."/>
            <person name="Bustamante F.O."/>
            <person name="Brasileiro-Vidal A.C."/>
            <person name="Benko-Iseppon A.M."/>
        </authorList>
    </citation>
    <scope>NUCLEOTIDE SEQUENCE [LARGE SCALE GENOMIC DNA]</scope>
    <source>
        <tissue evidence="2">Leaves</tissue>
    </source>
</reference>
<accession>A0ABU6WHK6</accession>
<organism evidence="2 3">
    <name type="scientific">Stylosanthes scabra</name>
    <dbReference type="NCBI Taxonomy" id="79078"/>
    <lineage>
        <taxon>Eukaryota</taxon>
        <taxon>Viridiplantae</taxon>
        <taxon>Streptophyta</taxon>
        <taxon>Embryophyta</taxon>
        <taxon>Tracheophyta</taxon>
        <taxon>Spermatophyta</taxon>
        <taxon>Magnoliopsida</taxon>
        <taxon>eudicotyledons</taxon>
        <taxon>Gunneridae</taxon>
        <taxon>Pentapetalae</taxon>
        <taxon>rosids</taxon>
        <taxon>fabids</taxon>
        <taxon>Fabales</taxon>
        <taxon>Fabaceae</taxon>
        <taxon>Papilionoideae</taxon>
        <taxon>50 kb inversion clade</taxon>
        <taxon>dalbergioids sensu lato</taxon>
        <taxon>Dalbergieae</taxon>
        <taxon>Pterocarpus clade</taxon>
        <taxon>Stylosanthes</taxon>
    </lineage>
</organism>
<protein>
    <submittedName>
        <fullName evidence="2">Uncharacterized protein</fullName>
    </submittedName>
</protein>
<feature type="region of interest" description="Disordered" evidence="1">
    <location>
        <begin position="45"/>
        <end position="110"/>
    </location>
</feature>
<evidence type="ECO:0000313" key="2">
    <source>
        <dbReference type="EMBL" id="MED6184734.1"/>
    </source>
</evidence>
<name>A0ABU6WHK6_9FABA</name>
<proteinExistence type="predicted"/>
<dbReference type="PANTHER" id="PTHR31280:SF16">
    <property type="entry name" value="GLS PROTEIN (DUF810)"/>
    <property type="match status" value="1"/>
</dbReference>
<dbReference type="EMBL" id="JASCZI010181589">
    <property type="protein sequence ID" value="MED6184734.1"/>
    <property type="molecule type" value="Genomic_DNA"/>
</dbReference>
<evidence type="ECO:0000256" key="1">
    <source>
        <dbReference type="SAM" id="MobiDB-lite"/>
    </source>
</evidence>
<feature type="region of interest" description="Disordered" evidence="1">
    <location>
        <begin position="1"/>
        <end position="21"/>
    </location>
</feature>
<feature type="compositionally biased region" description="Basic residues" evidence="1">
    <location>
        <begin position="83"/>
        <end position="94"/>
    </location>
</feature>
<sequence>MPVNAMEDLPSPFGDSSSNWSESELRETAYEILVCACRSSGPKPLTFISSSDRGGDRDRDRSSSPATPAPSLHRSLTSTAASKVKKALGLKTKRKDGGGGGGGRSGKRAVTTGELVRVQMKISEQSDSRIRRALLRIAAGQADTSAQRLRRIIREAFEKPMDLGKTGESMENFRNVVISLAFRSFDGSVPETCHWADGFPLNLWIYQTLLGSCFDIHEETSVIEEVDEVLELIKKTWVMLGINEMLHSICFSWVLFHRYVATGQLENDLLFASSNLLAEVENDAKTVKDPFYSKVVSNVLSLMLNWAEKRLLAYHDTFHDGNIEPMESIVSIAVLSAKILAEYSRKKKDGDVAYTRVENYIRSSMRAVFAQVSSILETTKT</sequence>
<dbReference type="InterPro" id="IPR008528">
    <property type="entry name" value="unc-13_homologue"/>
</dbReference>
<dbReference type="PANTHER" id="PTHR31280">
    <property type="entry name" value="PROTEIN UNC-13 HOMOLOG"/>
    <property type="match status" value="1"/>
</dbReference>
<dbReference type="Proteomes" id="UP001341840">
    <property type="component" value="Unassembled WGS sequence"/>
</dbReference>
<evidence type="ECO:0000313" key="3">
    <source>
        <dbReference type="Proteomes" id="UP001341840"/>
    </source>
</evidence>